<evidence type="ECO:0000313" key="11">
    <source>
        <dbReference type="EMBL" id="RKD97885.1"/>
    </source>
</evidence>
<feature type="transmembrane region" description="Helical" evidence="8">
    <location>
        <begin position="165"/>
        <end position="185"/>
    </location>
</feature>
<keyword evidence="2" id="KW-0813">Transport</keyword>
<dbReference type="GO" id="GO:0015297">
    <property type="term" value="F:antiporter activity"/>
    <property type="evidence" value="ECO:0007669"/>
    <property type="project" value="UniProtKB-KW"/>
</dbReference>
<dbReference type="Proteomes" id="UP000283805">
    <property type="component" value="Unassembled WGS sequence"/>
</dbReference>
<feature type="transmembrane region" description="Helical" evidence="8">
    <location>
        <begin position="313"/>
        <end position="335"/>
    </location>
</feature>
<reference evidence="11 12" key="1">
    <citation type="submission" date="2018-09" db="EMBL/GenBank/DDBJ databases">
        <title>Genomic Encyclopedia of Archaeal and Bacterial Type Strains, Phase II (KMG-II): from individual species to whole genera.</title>
        <authorList>
            <person name="Goeker M."/>
        </authorList>
    </citation>
    <scope>NUCLEOTIDE SEQUENCE [LARGE SCALE GENOMIC DNA]</scope>
    <source>
        <strain evidence="11 12">DSM 13151</strain>
    </source>
</reference>
<evidence type="ECO:0000256" key="6">
    <source>
        <dbReference type="ARBA" id="ARBA00023065"/>
    </source>
</evidence>
<dbReference type="SUPFAM" id="SSF52402">
    <property type="entry name" value="Adenine nucleotide alpha hydrolases-like"/>
    <property type="match status" value="1"/>
</dbReference>
<dbReference type="InterPro" id="IPR006016">
    <property type="entry name" value="UspA"/>
</dbReference>
<feature type="transmembrane region" description="Helical" evidence="8">
    <location>
        <begin position="375"/>
        <end position="395"/>
    </location>
</feature>
<evidence type="ECO:0000259" key="9">
    <source>
        <dbReference type="Pfam" id="PF00582"/>
    </source>
</evidence>
<evidence type="ECO:0000256" key="2">
    <source>
        <dbReference type="ARBA" id="ARBA00022448"/>
    </source>
</evidence>
<dbReference type="Gene3D" id="3.40.50.12370">
    <property type="match status" value="1"/>
</dbReference>
<feature type="transmembrane region" description="Helical" evidence="8">
    <location>
        <begin position="24"/>
        <end position="42"/>
    </location>
</feature>
<name>A0A419WR04_9EURY</name>
<feature type="transmembrane region" description="Helical" evidence="8">
    <location>
        <begin position="49"/>
        <end position="68"/>
    </location>
</feature>
<evidence type="ECO:0000313" key="12">
    <source>
        <dbReference type="Proteomes" id="UP000283805"/>
    </source>
</evidence>
<keyword evidence="6" id="KW-0406">Ion transport</keyword>
<dbReference type="Pfam" id="PF00582">
    <property type="entry name" value="Usp"/>
    <property type="match status" value="1"/>
</dbReference>
<dbReference type="PANTHER" id="PTHR43562">
    <property type="entry name" value="NAPA-TYPE SODIUM/HYDROGEN ANTIPORTER"/>
    <property type="match status" value="1"/>
</dbReference>
<feature type="domain" description="UspA" evidence="9">
    <location>
        <begin position="428"/>
        <end position="556"/>
    </location>
</feature>
<keyword evidence="12" id="KW-1185">Reference proteome</keyword>
<accession>A0A419WR04</accession>
<comment type="caution">
    <text evidence="11">The sequence shown here is derived from an EMBL/GenBank/DDBJ whole genome shotgun (WGS) entry which is preliminary data.</text>
</comment>
<dbReference type="InterPro" id="IPR038770">
    <property type="entry name" value="Na+/solute_symporter_sf"/>
</dbReference>
<dbReference type="PANTHER" id="PTHR43562:SF4">
    <property type="entry name" value="NA(+)_H(+) ANTIPORTER NHAS5"/>
    <property type="match status" value="1"/>
</dbReference>
<dbReference type="RefSeq" id="WP_120243369.1">
    <property type="nucleotide sequence ID" value="NZ_RAPO01000001.1"/>
</dbReference>
<keyword evidence="7 8" id="KW-0472">Membrane</keyword>
<dbReference type="Pfam" id="PF00999">
    <property type="entry name" value="Na_H_Exchanger"/>
    <property type="match status" value="1"/>
</dbReference>
<dbReference type="OrthoDB" id="12029at2157"/>
<evidence type="ECO:0000256" key="1">
    <source>
        <dbReference type="ARBA" id="ARBA00004141"/>
    </source>
</evidence>
<protein>
    <submittedName>
        <fullName evidence="11">Transporter (CPA2 family)</fullName>
    </submittedName>
</protein>
<feature type="domain" description="Cation/H+ exchanger transmembrane" evidence="10">
    <location>
        <begin position="33"/>
        <end position="393"/>
    </location>
</feature>
<comment type="subcellular location">
    <subcellularLocation>
        <location evidence="1">Membrane</location>
        <topology evidence="1">Multi-pass membrane protein</topology>
    </subcellularLocation>
</comment>
<dbReference type="AlphaFoldDB" id="A0A419WR04"/>
<gene>
    <name evidence="11" type="ORF">ATJ93_0882</name>
</gene>
<dbReference type="GO" id="GO:1902600">
    <property type="term" value="P:proton transmembrane transport"/>
    <property type="evidence" value="ECO:0007669"/>
    <property type="project" value="InterPro"/>
</dbReference>
<sequence length="699" mass="74600">MHPLPILSVLLSAPAPGPVPVRDPILIFGLAMLVFLTAPLVLQRYRLPGIVGIIVVGAAIGPNGAGLLERDETIVLLGEVGIVYLMFVAGLEINLSQFIAYRDRSVVFGVLSFVVPQAIGTVVGVAALDLSFGAASLFAAIFSSHTLLAYPIVSRLGIATVESVTATIGGTIVTDTLALLVLAVVVAAERGAIGPLFWLELTGKLAVFFAGVWLLVPRLGRWFFRTVEQESYFEFLFVMVVLFAAASLAAAAGVEGIVGAFLAGLALNRLVPESGPLMNRIEFVGNALFIPFFLLSVGMLVDVRVLTAGLETVTIAVAFLVLVTTTKYAAAWLTAERYGYTRDETMVMFGLSVGQAAAALAIVLIGFEVGLLDEAMVNAVVVMILVVSVFSPAVVDRYGRALVRAADRAAYDPATAPQRLMLAFPSRTDPSTNRQRLVDLGVAIREPEAAQPLYVATVARPDPDGPEPERNTDAEIAEIEASFAETEAYTAGAEVPIELETRIDDDVAAGIGRAALENRITTLIVGWDGSPSRWRTFGTVIDRLLERTSQQVLVARLSQPLNTTDEIVAVLPPGIDRNEGFYGTVRTLADLADGIGASLRGLAVDRRPDRYERLFELVDPDVPATVDGVDGWPGARDRLRAVGETDLAVLVSARRGATGWHPELETLPADLARTTAGNVIVVSPSGDGRGDDRQFFRFD</sequence>
<dbReference type="GO" id="GO:0016020">
    <property type="term" value="C:membrane"/>
    <property type="evidence" value="ECO:0007669"/>
    <property type="project" value="UniProtKB-SubCell"/>
</dbReference>
<evidence type="ECO:0000256" key="3">
    <source>
        <dbReference type="ARBA" id="ARBA00022449"/>
    </source>
</evidence>
<feature type="transmembrane region" description="Helical" evidence="8">
    <location>
        <begin position="106"/>
        <end position="128"/>
    </location>
</feature>
<keyword evidence="5 8" id="KW-1133">Transmembrane helix</keyword>
<proteinExistence type="predicted"/>
<dbReference type="Gene3D" id="1.20.1530.20">
    <property type="match status" value="1"/>
</dbReference>
<feature type="transmembrane region" description="Helical" evidence="8">
    <location>
        <begin position="232"/>
        <end position="250"/>
    </location>
</feature>
<keyword evidence="4 8" id="KW-0812">Transmembrane</keyword>
<feature type="transmembrane region" description="Helical" evidence="8">
    <location>
        <begin position="197"/>
        <end position="220"/>
    </location>
</feature>
<evidence type="ECO:0000256" key="8">
    <source>
        <dbReference type="SAM" id="Phobius"/>
    </source>
</evidence>
<feature type="transmembrane region" description="Helical" evidence="8">
    <location>
        <begin position="283"/>
        <end position="301"/>
    </location>
</feature>
<evidence type="ECO:0000259" key="10">
    <source>
        <dbReference type="Pfam" id="PF00999"/>
    </source>
</evidence>
<feature type="transmembrane region" description="Helical" evidence="8">
    <location>
        <begin position="347"/>
        <end position="369"/>
    </location>
</feature>
<dbReference type="EMBL" id="RAPO01000001">
    <property type="protein sequence ID" value="RKD97885.1"/>
    <property type="molecule type" value="Genomic_DNA"/>
</dbReference>
<feature type="transmembrane region" description="Helical" evidence="8">
    <location>
        <begin position="74"/>
        <end position="94"/>
    </location>
</feature>
<keyword evidence="3" id="KW-0050">Antiport</keyword>
<feature type="transmembrane region" description="Helical" evidence="8">
    <location>
        <begin position="134"/>
        <end position="153"/>
    </location>
</feature>
<evidence type="ECO:0000256" key="5">
    <source>
        <dbReference type="ARBA" id="ARBA00022989"/>
    </source>
</evidence>
<organism evidence="11 12">
    <name type="scientific">Halopiger aswanensis</name>
    <dbReference type="NCBI Taxonomy" id="148449"/>
    <lineage>
        <taxon>Archaea</taxon>
        <taxon>Methanobacteriati</taxon>
        <taxon>Methanobacteriota</taxon>
        <taxon>Stenosarchaea group</taxon>
        <taxon>Halobacteria</taxon>
        <taxon>Halobacteriales</taxon>
        <taxon>Natrialbaceae</taxon>
        <taxon>Halopiger</taxon>
    </lineage>
</organism>
<evidence type="ECO:0000256" key="4">
    <source>
        <dbReference type="ARBA" id="ARBA00022692"/>
    </source>
</evidence>
<evidence type="ECO:0000256" key="7">
    <source>
        <dbReference type="ARBA" id="ARBA00023136"/>
    </source>
</evidence>
<dbReference type="InterPro" id="IPR006153">
    <property type="entry name" value="Cation/H_exchanger_TM"/>
</dbReference>